<dbReference type="InterPro" id="IPR033985">
    <property type="entry name" value="SusD-like_N"/>
</dbReference>
<dbReference type="AlphaFoldDB" id="A0A1H2VZI6"/>
<organism evidence="8 9">
    <name type="scientific">Lutibacter oricola</name>
    <dbReference type="NCBI Taxonomy" id="762486"/>
    <lineage>
        <taxon>Bacteria</taxon>
        <taxon>Pseudomonadati</taxon>
        <taxon>Bacteroidota</taxon>
        <taxon>Flavobacteriia</taxon>
        <taxon>Flavobacteriales</taxon>
        <taxon>Flavobacteriaceae</taxon>
        <taxon>Lutibacter</taxon>
    </lineage>
</organism>
<evidence type="ECO:0000256" key="1">
    <source>
        <dbReference type="ARBA" id="ARBA00004442"/>
    </source>
</evidence>
<gene>
    <name evidence="8" type="ORF">SAMN05444411_10276</name>
</gene>
<keyword evidence="3" id="KW-0732">Signal</keyword>
<feature type="domain" description="RagB/SusD" evidence="6">
    <location>
        <begin position="300"/>
        <end position="412"/>
    </location>
</feature>
<reference evidence="8 9" key="1">
    <citation type="submission" date="2016-10" db="EMBL/GenBank/DDBJ databases">
        <authorList>
            <person name="de Groot N.N."/>
        </authorList>
    </citation>
    <scope>NUCLEOTIDE SEQUENCE [LARGE SCALE GENOMIC DNA]</scope>
    <source>
        <strain evidence="8 9">DSM 24956</strain>
    </source>
</reference>
<evidence type="ECO:0000313" key="8">
    <source>
        <dbReference type="EMBL" id="SDW73768.1"/>
    </source>
</evidence>
<dbReference type="Pfam" id="PF14322">
    <property type="entry name" value="SusD-like_3"/>
    <property type="match status" value="1"/>
</dbReference>
<dbReference type="RefSeq" id="WP_090120625.1">
    <property type="nucleotide sequence ID" value="NZ_FNNJ01000002.1"/>
</dbReference>
<dbReference type="Proteomes" id="UP000199595">
    <property type="component" value="Unassembled WGS sequence"/>
</dbReference>
<dbReference type="Pfam" id="PF07980">
    <property type="entry name" value="SusD_RagB"/>
    <property type="match status" value="1"/>
</dbReference>
<feature type="domain" description="SusD-like N-terminal" evidence="7">
    <location>
        <begin position="40"/>
        <end position="221"/>
    </location>
</feature>
<dbReference type="EMBL" id="FNNJ01000002">
    <property type="protein sequence ID" value="SDW73768.1"/>
    <property type="molecule type" value="Genomic_DNA"/>
</dbReference>
<dbReference type="Gene3D" id="1.25.40.390">
    <property type="match status" value="1"/>
</dbReference>
<evidence type="ECO:0000256" key="3">
    <source>
        <dbReference type="ARBA" id="ARBA00022729"/>
    </source>
</evidence>
<evidence type="ECO:0000256" key="4">
    <source>
        <dbReference type="ARBA" id="ARBA00023136"/>
    </source>
</evidence>
<name>A0A1H2VZI6_9FLAO</name>
<keyword evidence="4" id="KW-0472">Membrane</keyword>
<comment type="subcellular location">
    <subcellularLocation>
        <location evidence="1">Cell outer membrane</location>
    </subcellularLocation>
</comment>
<dbReference type="PROSITE" id="PS51257">
    <property type="entry name" value="PROKAR_LIPOPROTEIN"/>
    <property type="match status" value="1"/>
</dbReference>
<protein>
    <submittedName>
        <fullName evidence="8">SusD family protein</fullName>
    </submittedName>
</protein>
<sequence length="439" mass="50352">MKNLKYIYLIFILTFIACDDYLDIEPVGQVIPKSVEEYRSFLTSAYSTSKEYKVLTTYRADELSLDSNVNGIEQYEDIFIWNDLNPSPLTSAFPYASLYNTIFYTNHIINNSETIEGIQLEKEQLLGEAYALRAMQYFELLNMYAKPYNKATAGVDLGVPITTEYDSDKNYPVQTIETVYTLILNDIETAELLINVEKQELGYNYRFSKVAIKAFKTRVYLYMQEWQKAINVATEALVINGDIQDLNSDISILPSEYSSVESILALEKIASFDIANNTTISDNLISSYIQGNDLRFSIYFSENTDGTYSSNKSADTKFKCSYRTSELYLTIAESLAQLGEDDLAKQKLIEFAKNRYTALGWEAYKTKLNSLNSADLLIEVLEERKREFAIEGHRWNDLKRTTQPKIKKVFNGVLYVLEQNDSRYVIPFPNDAIINNPNL</sequence>
<dbReference type="OrthoDB" id="630434at2"/>
<dbReference type="InterPro" id="IPR012944">
    <property type="entry name" value="SusD_RagB_dom"/>
</dbReference>
<dbReference type="InterPro" id="IPR011990">
    <property type="entry name" value="TPR-like_helical_dom_sf"/>
</dbReference>
<dbReference type="GO" id="GO:0009279">
    <property type="term" value="C:cell outer membrane"/>
    <property type="evidence" value="ECO:0007669"/>
    <property type="project" value="UniProtKB-SubCell"/>
</dbReference>
<evidence type="ECO:0000256" key="2">
    <source>
        <dbReference type="ARBA" id="ARBA00006275"/>
    </source>
</evidence>
<proteinExistence type="inferred from homology"/>
<evidence type="ECO:0000256" key="5">
    <source>
        <dbReference type="ARBA" id="ARBA00023237"/>
    </source>
</evidence>
<evidence type="ECO:0000259" key="7">
    <source>
        <dbReference type="Pfam" id="PF14322"/>
    </source>
</evidence>
<comment type="similarity">
    <text evidence="2">Belongs to the SusD family.</text>
</comment>
<accession>A0A1H2VZI6</accession>
<evidence type="ECO:0000259" key="6">
    <source>
        <dbReference type="Pfam" id="PF07980"/>
    </source>
</evidence>
<evidence type="ECO:0000313" key="9">
    <source>
        <dbReference type="Proteomes" id="UP000199595"/>
    </source>
</evidence>
<dbReference type="STRING" id="762486.SAMN05444411_10276"/>
<dbReference type="SUPFAM" id="SSF48452">
    <property type="entry name" value="TPR-like"/>
    <property type="match status" value="1"/>
</dbReference>
<keyword evidence="9" id="KW-1185">Reference proteome</keyword>
<keyword evidence="5" id="KW-0998">Cell outer membrane</keyword>